<feature type="domain" description="HTH luxR-type" evidence="3">
    <location>
        <begin position="851"/>
        <end position="918"/>
    </location>
</feature>
<dbReference type="InterPro" id="IPR036388">
    <property type="entry name" value="WH-like_DNA-bd_sf"/>
</dbReference>
<dbReference type="EMBL" id="BAABHK010000005">
    <property type="protein sequence ID" value="GAA4627647.1"/>
    <property type="molecule type" value="Genomic_DNA"/>
</dbReference>
<evidence type="ECO:0000313" key="5">
    <source>
        <dbReference type="Proteomes" id="UP001501442"/>
    </source>
</evidence>
<proteinExistence type="predicted"/>
<comment type="caution">
    <text evidence="4">The sequence shown here is derived from an EMBL/GenBank/DDBJ whole genome shotgun (WGS) entry which is preliminary data.</text>
</comment>
<evidence type="ECO:0000313" key="4">
    <source>
        <dbReference type="EMBL" id="GAA4627647.1"/>
    </source>
</evidence>
<dbReference type="Pfam" id="PF13191">
    <property type="entry name" value="AAA_16"/>
    <property type="match status" value="1"/>
</dbReference>
<name>A0ABP8UAE5_9ACTN</name>
<dbReference type="RefSeq" id="WP_345432489.1">
    <property type="nucleotide sequence ID" value="NZ_BAABHK010000005.1"/>
</dbReference>
<dbReference type="InterPro" id="IPR027417">
    <property type="entry name" value="P-loop_NTPase"/>
</dbReference>
<dbReference type="SUPFAM" id="SSF46894">
    <property type="entry name" value="C-terminal effector domain of the bipartite response regulators"/>
    <property type="match status" value="1"/>
</dbReference>
<dbReference type="PANTHER" id="PTHR16305:SF35">
    <property type="entry name" value="TRANSCRIPTIONAL ACTIVATOR DOMAIN"/>
    <property type="match status" value="1"/>
</dbReference>
<dbReference type="PROSITE" id="PS50043">
    <property type="entry name" value="HTH_LUXR_2"/>
    <property type="match status" value="1"/>
</dbReference>
<keyword evidence="5" id="KW-1185">Reference proteome</keyword>
<accession>A0ABP8UAE5</accession>
<gene>
    <name evidence="4" type="ORF">GCM10023196_040730</name>
</gene>
<dbReference type="InterPro" id="IPR000792">
    <property type="entry name" value="Tscrpt_reg_LuxR_C"/>
</dbReference>
<keyword evidence="2" id="KW-0067">ATP-binding</keyword>
<dbReference type="Gene3D" id="3.40.50.300">
    <property type="entry name" value="P-loop containing nucleotide triphosphate hydrolases"/>
    <property type="match status" value="1"/>
</dbReference>
<dbReference type="SUPFAM" id="SSF52540">
    <property type="entry name" value="P-loop containing nucleoside triphosphate hydrolases"/>
    <property type="match status" value="1"/>
</dbReference>
<dbReference type="Gene3D" id="1.10.10.10">
    <property type="entry name" value="Winged helix-like DNA-binding domain superfamily/Winged helix DNA-binding domain"/>
    <property type="match status" value="1"/>
</dbReference>
<keyword evidence="1" id="KW-0547">Nucleotide-binding</keyword>
<reference evidence="5" key="1">
    <citation type="journal article" date="2019" name="Int. J. Syst. Evol. Microbiol.">
        <title>The Global Catalogue of Microorganisms (GCM) 10K type strain sequencing project: providing services to taxonomists for standard genome sequencing and annotation.</title>
        <authorList>
            <consortium name="The Broad Institute Genomics Platform"/>
            <consortium name="The Broad Institute Genome Sequencing Center for Infectious Disease"/>
            <person name="Wu L."/>
            <person name="Ma J."/>
        </authorList>
    </citation>
    <scope>NUCLEOTIDE SEQUENCE [LARGE SCALE GENOMIC DNA]</scope>
    <source>
        <strain evidence="5">JCM 17939</strain>
    </source>
</reference>
<dbReference type="SMART" id="SM00421">
    <property type="entry name" value="HTH_LUXR"/>
    <property type="match status" value="1"/>
</dbReference>
<evidence type="ECO:0000256" key="1">
    <source>
        <dbReference type="ARBA" id="ARBA00022741"/>
    </source>
</evidence>
<evidence type="ECO:0000256" key="2">
    <source>
        <dbReference type="ARBA" id="ARBA00022840"/>
    </source>
</evidence>
<dbReference type="Proteomes" id="UP001501442">
    <property type="component" value="Unassembled WGS sequence"/>
</dbReference>
<protein>
    <submittedName>
        <fullName evidence="4">LuxR family transcriptional regulator</fullName>
    </submittedName>
</protein>
<dbReference type="InterPro" id="IPR016032">
    <property type="entry name" value="Sig_transdc_resp-reg_C-effctor"/>
</dbReference>
<organism evidence="4 5">
    <name type="scientific">Actinoallomurus vinaceus</name>
    <dbReference type="NCBI Taxonomy" id="1080074"/>
    <lineage>
        <taxon>Bacteria</taxon>
        <taxon>Bacillati</taxon>
        <taxon>Actinomycetota</taxon>
        <taxon>Actinomycetes</taxon>
        <taxon>Streptosporangiales</taxon>
        <taxon>Thermomonosporaceae</taxon>
        <taxon>Actinoallomurus</taxon>
    </lineage>
</organism>
<dbReference type="InterPro" id="IPR041664">
    <property type="entry name" value="AAA_16"/>
</dbReference>
<dbReference type="PRINTS" id="PR00038">
    <property type="entry name" value="HTHLUXR"/>
</dbReference>
<sequence>MDELFGRDEECGRLATALDDARRGMSGVLVLRGGPGTGKSALLDFLQARAAADFEVVRFDAVESEAELGFAALYQLLRPHLSQLFKLPDPQREALCQVFGLEERTSPPDRFLVGLAALGLVAVRADDRPLLCLVDDAQWLDEESAAVLAFVARRLHADSATMVFSVRDHVDRVDHLVGLPELPVAGLGAEAAGRLLESAVSGALDPGVRDRIVASTGGNPLALIEAARELSAGQLSGEAALPEPVPLGRALERVYLREVLALPSQTRTLLLACAADPTSDPNVLWRAGPELGFDAGAAAVAEERDLLWIRETVRFRHPLIRSAVYYGAPLARRARVHAVLAEVAADLGEVDLRAWHLAAAATDPDEVVAAELDLAAVRARDRGDWAGGSSLLARAASLSSDAAARARRLLEAAEASAVAGSPGRAQALLDEAAAYRGDRSHGGLVQRVQARIHRLSGAPAAATYALLAAARELGPVDIRPARDILVEALVQAQISGSLAPQGASRSSVAETARALPLPAGVPATTGDVVLEADTAVHLEGLGRATVRLRQAIDAVRQEESTAPELFQWLAAACSHATVLGDDIALHDLAWRLHGEARRQGAVIPMALALSHTALSELIAGRLDEAERLFDQRAALEEARGSQSFLGSLLIAAWRGRFAEAGALTEAVREHAAGTGQGYQLVFLDYARCVVELSQCRYEEAFLSLEGRVGDTSQLKFAVVDLVEAASRCGRPDEASGLLELLSGLAERTPVPGLLGDLARARALTTADPSAAEDLYLQAIRHHADARGPLRRARSHQLYGEWLRRERRTKDARHELRLAYDLFATMGAQGFAARVAQELSAAGDALPTGGSAPGGGDALTPQEARVARLAAGGATNGEIAAQLFLSVHTVDYHLRKVFRKLDVHSRRELPKRRDHITSGQGS</sequence>
<evidence type="ECO:0000259" key="3">
    <source>
        <dbReference type="PROSITE" id="PS50043"/>
    </source>
</evidence>
<dbReference type="PANTHER" id="PTHR16305">
    <property type="entry name" value="TESTICULAR SOLUBLE ADENYLYL CYCLASE"/>
    <property type="match status" value="1"/>
</dbReference>
<dbReference type="CDD" id="cd06170">
    <property type="entry name" value="LuxR_C_like"/>
    <property type="match status" value="1"/>
</dbReference>
<dbReference type="Pfam" id="PF00196">
    <property type="entry name" value="GerE"/>
    <property type="match status" value="1"/>
</dbReference>